<dbReference type="Pfam" id="PF02518">
    <property type="entry name" value="HATPase_c"/>
    <property type="match status" value="1"/>
</dbReference>
<feature type="transmembrane region" description="Helical" evidence="6">
    <location>
        <begin position="38"/>
        <end position="55"/>
    </location>
</feature>
<feature type="domain" description="Histidine kinase" evidence="7">
    <location>
        <begin position="242"/>
        <end position="461"/>
    </location>
</feature>
<evidence type="ECO:0000256" key="6">
    <source>
        <dbReference type="SAM" id="Phobius"/>
    </source>
</evidence>
<dbReference type="SMART" id="SM00388">
    <property type="entry name" value="HisKA"/>
    <property type="match status" value="1"/>
</dbReference>
<dbReference type="SUPFAM" id="SSF47384">
    <property type="entry name" value="Homodimeric domain of signal transducing histidine kinase"/>
    <property type="match status" value="1"/>
</dbReference>
<organism evidence="8 9">
    <name type="scientific">Pseudoroseomonas cervicalis ATCC 49957</name>
    <dbReference type="NCBI Taxonomy" id="525371"/>
    <lineage>
        <taxon>Bacteria</taxon>
        <taxon>Pseudomonadati</taxon>
        <taxon>Pseudomonadota</taxon>
        <taxon>Alphaproteobacteria</taxon>
        <taxon>Acetobacterales</taxon>
        <taxon>Roseomonadaceae</taxon>
        <taxon>Roseomonas</taxon>
    </lineage>
</organism>
<feature type="transmembrane region" description="Helical" evidence="6">
    <location>
        <begin position="121"/>
        <end position="139"/>
    </location>
</feature>
<dbReference type="HOGENOM" id="CLU_000445_114_75_5"/>
<dbReference type="InterPro" id="IPR036097">
    <property type="entry name" value="HisK_dim/P_sf"/>
</dbReference>
<dbReference type="SMART" id="SM00387">
    <property type="entry name" value="HATPase_c"/>
    <property type="match status" value="1"/>
</dbReference>
<evidence type="ECO:0000256" key="1">
    <source>
        <dbReference type="ARBA" id="ARBA00000085"/>
    </source>
</evidence>
<evidence type="ECO:0000313" key="8">
    <source>
        <dbReference type="EMBL" id="EFH11401.1"/>
    </source>
</evidence>
<dbReference type="Proteomes" id="UP000005324">
    <property type="component" value="Unassembled WGS sequence"/>
</dbReference>
<evidence type="ECO:0000256" key="2">
    <source>
        <dbReference type="ARBA" id="ARBA00012438"/>
    </source>
</evidence>
<reference evidence="8 9" key="1">
    <citation type="submission" date="2010-04" db="EMBL/GenBank/DDBJ databases">
        <authorList>
            <person name="Qin X."/>
            <person name="Bachman B."/>
            <person name="Battles P."/>
            <person name="Bell A."/>
            <person name="Bess C."/>
            <person name="Bickham C."/>
            <person name="Chaboub L."/>
            <person name="Chen D."/>
            <person name="Coyle M."/>
            <person name="Deiros D.R."/>
            <person name="Dinh H."/>
            <person name="Forbes L."/>
            <person name="Fowler G."/>
            <person name="Francisco L."/>
            <person name="Fu Q."/>
            <person name="Gubbala S."/>
            <person name="Hale W."/>
            <person name="Han Y."/>
            <person name="Hemphill L."/>
            <person name="Highlander S.K."/>
            <person name="Hirani K."/>
            <person name="Hogues M."/>
            <person name="Jackson L."/>
            <person name="Jakkamsetti A."/>
            <person name="Javaid M."/>
            <person name="Jiang H."/>
            <person name="Korchina V."/>
            <person name="Kovar C."/>
            <person name="Lara F."/>
            <person name="Lee S."/>
            <person name="Mata R."/>
            <person name="Mathew T."/>
            <person name="Moen C."/>
            <person name="Morales K."/>
            <person name="Munidasa M."/>
            <person name="Nazareth L."/>
            <person name="Ngo R."/>
            <person name="Nguyen L."/>
            <person name="Okwuonu G."/>
            <person name="Ongeri F."/>
            <person name="Patil S."/>
            <person name="Petrosino J."/>
            <person name="Pham C."/>
            <person name="Pham P."/>
            <person name="Pu L.-L."/>
            <person name="Puazo M."/>
            <person name="Raj R."/>
            <person name="Reid J."/>
            <person name="Rouhana J."/>
            <person name="Saada N."/>
            <person name="Shang Y."/>
            <person name="Simmons D."/>
            <person name="Thornton R."/>
            <person name="Warren J."/>
            <person name="Weissenberger G."/>
            <person name="Zhang J."/>
            <person name="Zhang L."/>
            <person name="Zhou C."/>
            <person name="Zhu D."/>
            <person name="Muzny D."/>
            <person name="Worley K."/>
            <person name="Gibbs R."/>
        </authorList>
    </citation>
    <scope>NUCLEOTIDE SEQUENCE [LARGE SCALE GENOMIC DNA]</scope>
    <source>
        <strain evidence="8 9">ATCC 49957</strain>
    </source>
</reference>
<dbReference type="PANTHER" id="PTHR43047:SF72">
    <property type="entry name" value="OSMOSENSING HISTIDINE PROTEIN KINASE SLN1"/>
    <property type="match status" value="1"/>
</dbReference>
<evidence type="ECO:0000259" key="7">
    <source>
        <dbReference type="PROSITE" id="PS50109"/>
    </source>
</evidence>
<keyword evidence="9" id="KW-1185">Reference proteome</keyword>
<comment type="catalytic activity">
    <reaction evidence="1">
        <text>ATP + protein L-histidine = ADP + protein N-phospho-L-histidine.</text>
        <dbReference type="EC" id="2.7.13.3"/>
    </reaction>
</comment>
<dbReference type="InterPro" id="IPR005467">
    <property type="entry name" value="His_kinase_dom"/>
</dbReference>
<dbReference type="CDD" id="cd00082">
    <property type="entry name" value="HisKA"/>
    <property type="match status" value="1"/>
</dbReference>
<dbReference type="InterPro" id="IPR003594">
    <property type="entry name" value="HATPase_dom"/>
</dbReference>
<evidence type="ECO:0000256" key="3">
    <source>
        <dbReference type="ARBA" id="ARBA00022553"/>
    </source>
</evidence>
<keyword evidence="6" id="KW-0812">Transmembrane</keyword>
<dbReference type="GO" id="GO:0005886">
    <property type="term" value="C:plasma membrane"/>
    <property type="evidence" value="ECO:0007669"/>
    <property type="project" value="TreeGrafter"/>
</dbReference>
<feature type="transmembrane region" description="Helical" evidence="6">
    <location>
        <begin position="186"/>
        <end position="210"/>
    </location>
</feature>
<keyword evidence="6" id="KW-1133">Transmembrane helix</keyword>
<dbReference type="PANTHER" id="PTHR43047">
    <property type="entry name" value="TWO-COMPONENT HISTIDINE PROTEIN KINASE"/>
    <property type="match status" value="1"/>
</dbReference>
<dbReference type="SUPFAM" id="SSF55874">
    <property type="entry name" value="ATPase domain of HSP90 chaperone/DNA topoisomerase II/histidine kinase"/>
    <property type="match status" value="1"/>
</dbReference>
<keyword evidence="4" id="KW-0808">Transferase</keyword>
<keyword evidence="6" id="KW-0472">Membrane</keyword>
<protein>
    <recommendedName>
        <fullName evidence="2">histidine kinase</fullName>
        <ecNumber evidence="2">2.7.13.3</ecNumber>
    </recommendedName>
</protein>
<feature type="transmembrane region" description="Helical" evidence="6">
    <location>
        <begin position="6"/>
        <end position="26"/>
    </location>
</feature>
<evidence type="ECO:0000313" key="9">
    <source>
        <dbReference type="Proteomes" id="UP000005324"/>
    </source>
</evidence>
<dbReference type="PRINTS" id="PR00344">
    <property type="entry name" value="BCTRLSENSOR"/>
</dbReference>
<sequence>MSLDSFTLLTVSLAIGALLGLIWIGLSVGRHSLPGLRAWGLSLLGISLASLLLGLRGTVPVFLSIDIANLVMLLALAATWHGARRFDGDPPLLWPVLLPGMIWLGLRALPELTAPVETRVIILSMLSAPLIFGTALQFARGYAESPLLRGLLAGAFALQGVLMLLRIPAVAMVGDWQPSDDLPENLWVQMVMLQGILQGVGISFLLLALFRERGERRALAAAADAARSAEQANEAKSRFLARMSHELRTPLNGVLGLAQLLAARQDVPPAVREQLAMIEGAGRHLLALVNDVLDLAQVEAGRLGLQCAPLALQPLLQEALALVRPEAERKRLALALEAAPGLPPAVHGDARRIRQILLNLLGNAVKFTPAGGRVTLAASPLPGQGLRLEVVDNGPGIPPGQAARLFRDFQRLEGGAEREEGSGLGLAICAGLALAMQGRIGVEAGPDGRGSRFWVELPLPPAALPQA</sequence>
<dbReference type="EC" id="2.7.13.3" evidence="2"/>
<proteinExistence type="predicted"/>
<dbReference type="Gene3D" id="3.30.565.10">
    <property type="entry name" value="Histidine kinase-like ATPase, C-terminal domain"/>
    <property type="match status" value="1"/>
</dbReference>
<dbReference type="RefSeq" id="WP_007006349.1">
    <property type="nucleotide sequence ID" value="NZ_GG771028.1"/>
</dbReference>
<dbReference type="GO" id="GO:0000155">
    <property type="term" value="F:phosphorelay sensor kinase activity"/>
    <property type="evidence" value="ECO:0007669"/>
    <property type="project" value="InterPro"/>
</dbReference>
<accession>D5RMR9</accession>
<gene>
    <name evidence="8" type="primary">torS</name>
    <name evidence="8" type="ORF">HMPREF0731_2380</name>
</gene>
<dbReference type="InterPro" id="IPR003661">
    <property type="entry name" value="HisK_dim/P_dom"/>
</dbReference>
<dbReference type="InterPro" id="IPR036890">
    <property type="entry name" value="HATPase_C_sf"/>
</dbReference>
<dbReference type="Gene3D" id="1.10.287.130">
    <property type="match status" value="1"/>
</dbReference>
<dbReference type="Pfam" id="PF00512">
    <property type="entry name" value="HisKA"/>
    <property type="match status" value="1"/>
</dbReference>
<dbReference type="EMBL" id="ADVL01000410">
    <property type="protein sequence ID" value="EFH11401.1"/>
    <property type="molecule type" value="Genomic_DNA"/>
</dbReference>
<feature type="non-terminal residue" evidence="8">
    <location>
        <position position="467"/>
    </location>
</feature>
<keyword evidence="3" id="KW-0597">Phosphoprotein</keyword>
<dbReference type="GO" id="GO:0009927">
    <property type="term" value="F:histidine phosphotransfer kinase activity"/>
    <property type="evidence" value="ECO:0007669"/>
    <property type="project" value="TreeGrafter"/>
</dbReference>
<dbReference type="PROSITE" id="PS50109">
    <property type="entry name" value="HIS_KIN"/>
    <property type="match status" value="1"/>
</dbReference>
<evidence type="ECO:0000256" key="4">
    <source>
        <dbReference type="ARBA" id="ARBA00022679"/>
    </source>
</evidence>
<dbReference type="InterPro" id="IPR004358">
    <property type="entry name" value="Sig_transdc_His_kin-like_C"/>
</dbReference>
<evidence type="ECO:0000256" key="5">
    <source>
        <dbReference type="ARBA" id="ARBA00022777"/>
    </source>
</evidence>
<feature type="transmembrane region" description="Helical" evidence="6">
    <location>
        <begin position="151"/>
        <end position="174"/>
    </location>
</feature>
<name>D5RMR9_9PROT</name>
<dbReference type="AlphaFoldDB" id="D5RMR9"/>
<feature type="transmembrane region" description="Helical" evidence="6">
    <location>
        <begin position="61"/>
        <end position="80"/>
    </location>
</feature>
<keyword evidence="5 8" id="KW-0418">Kinase</keyword>
<comment type="caution">
    <text evidence="8">The sequence shown here is derived from an EMBL/GenBank/DDBJ whole genome shotgun (WGS) entry which is preliminary data.</text>
</comment>